<name>A0A1V2UCT8_ENTMU</name>
<proteinExistence type="predicted"/>
<dbReference type="AlphaFoldDB" id="A0A1V2UCT8"/>
<dbReference type="InterPro" id="IPR021080">
    <property type="entry name" value="Minor_capsid_protein"/>
</dbReference>
<protein>
    <submittedName>
        <fullName evidence="1">Minor capsid protein</fullName>
    </submittedName>
</protein>
<accession>A0A1V2UCT8</accession>
<organism evidence="1 2">
    <name type="scientific">Enterococcus mundtii</name>
    <dbReference type="NCBI Taxonomy" id="53346"/>
    <lineage>
        <taxon>Bacteria</taxon>
        <taxon>Bacillati</taxon>
        <taxon>Bacillota</taxon>
        <taxon>Bacilli</taxon>
        <taxon>Lactobacillales</taxon>
        <taxon>Enterococcaceae</taxon>
        <taxon>Enterococcus</taxon>
    </lineage>
</organism>
<dbReference type="RefSeq" id="WP_077151958.1">
    <property type="nucleotide sequence ID" value="NZ_CABMMO010000016.1"/>
</dbReference>
<sequence>MAGIKIEIDLSGVYSKLSEENFNRGQYNMAKRMLQTMNENTVPEDTMHLRETGYVSSSGEQLIWDVVYAGPQYYGGRINEKTGAWIPFVNYTTPGTGPKWDEEAKPLFISDWLQSFKEGAKL</sequence>
<gene>
    <name evidence="1" type="ORF">BTN92_13565</name>
</gene>
<evidence type="ECO:0000313" key="1">
    <source>
        <dbReference type="EMBL" id="ONN41095.1"/>
    </source>
</evidence>
<reference evidence="1 2" key="1">
    <citation type="submission" date="2016-12" db="EMBL/GenBank/DDBJ databases">
        <authorList>
            <person name="Song W.-J."/>
            <person name="Kurnit D.M."/>
        </authorList>
    </citation>
    <scope>NUCLEOTIDE SEQUENCE [LARGE SCALE GENOMIC DNA]</scope>
    <source>
        <strain evidence="1 2">CGB1038-1_S1</strain>
    </source>
</reference>
<dbReference type="OrthoDB" id="2221953at2"/>
<comment type="caution">
    <text evidence="1">The sequence shown here is derived from an EMBL/GenBank/DDBJ whole genome shotgun (WGS) entry which is preliminary data.</text>
</comment>
<evidence type="ECO:0000313" key="2">
    <source>
        <dbReference type="Proteomes" id="UP000189299"/>
    </source>
</evidence>
<dbReference type="EMBL" id="MSTR01000016">
    <property type="protein sequence ID" value="ONN41095.1"/>
    <property type="molecule type" value="Genomic_DNA"/>
</dbReference>
<dbReference type="Pfam" id="PF11114">
    <property type="entry name" value="Minor_capsid_2"/>
    <property type="match status" value="1"/>
</dbReference>
<dbReference type="Proteomes" id="UP000189299">
    <property type="component" value="Unassembled WGS sequence"/>
</dbReference>